<comment type="caution">
    <text evidence="2">The sequence shown here is derived from an EMBL/GenBank/DDBJ whole genome shotgun (WGS) entry which is preliminary data.</text>
</comment>
<evidence type="ECO:0000256" key="1">
    <source>
        <dbReference type="SAM" id="Phobius"/>
    </source>
</evidence>
<protein>
    <submittedName>
        <fullName evidence="2">Uncharacterized protein</fullName>
    </submittedName>
</protein>
<dbReference type="RefSeq" id="WP_378066879.1">
    <property type="nucleotide sequence ID" value="NZ_JBHSBL010000013.1"/>
</dbReference>
<dbReference type="Proteomes" id="UP001595867">
    <property type="component" value="Unassembled WGS sequence"/>
</dbReference>
<keyword evidence="3" id="KW-1185">Reference proteome</keyword>
<sequence length="269" mass="27859">MLRRILTALTIAALGAAAGAWLGWRDPAALPTDEQARALVTAATPGPVAPFVERFDAIFGYRYPGDQLLGSDDYSAGFAVVTINNPAAGYAALLTRSREGFDRLGWETADGPFGDGGFVARRDGLKVTTYGAHACGPDDVESCGSPRSEGPYPALALEIERTRPPLAVPLTVTGWLLGLAAGWLLALVAPDRRLWWRGLSLLAPATAMVTASAVAPGDDPVWEGYMFPVLRPLAAAGAFLLVVALFAGRGRSDAPAAGGPAGASRSSAG</sequence>
<gene>
    <name evidence="2" type="ORF">ACFO0C_13210</name>
</gene>
<keyword evidence="1" id="KW-1133">Transmembrane helix</keyword>
<name>A0ABV8INV6_9ACTN</name>
<evidence type="ECO:0000313" key="3">
    <source>
        <dbReference type="Proteomes" id="UP001595867"/>
    </source>
</evidence>
<keyword evidence="1" id="KW-0472">Membrane</keyword>
<organism evidence="2 3">
    <name type="scientific">Actinoplanes subglobosus</name>
    <dbReference type="NCBI Taxonomy" id="1547892"/>
    <lineage>
        <taxon>Bacteria</taxon>
        <taxon>Bacillati</taxon>
        <taxon>Actinomycetota</taxon>
        <taxon>Actinomycetes</taxon>
        <taxon>Micromonosporales</taxon>
        <taxon>Micromonosporaceae</taxon>
        <taxon>Actinoplanes</taxon>
    </lineage>
</organism>
<proteinExistence type="predicted"/>
<feature type="transmembrane region" description="Helical" evidence="1">
    <location>
        <begin position="229"/>
        <end position="247"/>
    </location>
</feature>
<accession>A0ABV8INV6</accession>
<dbReference type="EMBL" id="JBHSBL010000013">
    <property type="protein sequence ID" value="MFC4065894.1"/>
    <property type="molecule type" value="Genomic_DNA"/>
</dbReference>
<evidence type="ECO:0000313" key="2">
    <source>
        <dbReference type="EMBL" id="MFC4065894.1"/>
    </source>
</evidence>
<reference evidence="3" key="1">
    <citation type="journal article" date="2019" name="Int. J. Syst. Evol. Microbiol.">
        <title>The Global Catalogue of Microorganisms (GCM) 10K type strain sequencing project: providing services to taxonomists for standard genome sequencing and annotation.</title>
        <authorList>
            <consortium name="The Broad Institute Genomics Platform"/>
            <consortium name="The Broad Institute Genome Sequencing Center for Infectious Disease"/>
            <person name="Wu L."/>
            <person name="Ma J."/>
        </authorList>
    </citation>
    <scope>NUCLEOTIDE SEQUENCE [LARGE SCALE GENOMIC DNA]</scope>
    <source>
        <strain evidence="3">TBRC 5832</strain>
    </source>
</reference>
<feature type="transmembrane region" description="Helical" evidence="1">
    <location>
        <begin position="194"/>
        <end position="217"/>
    </location>
</feature>
<feature type="transmembrane region" description="Helical" evidence="1">
    <location>
        <begin position="166"/>
        <end position="187"/>
    </location>
</feature>
<keyword evidence="1" id="KW-0812">Transmembrane</keyword>